<accession>A0A9X1SU99</accession>
<comment type="caution">
    <text evidence="1">The sequence shown here is derived from an EMBL/GenBank/DDBJ whole genome shotgun (WGS) entry which is preliminary data.</text>
</comment>
<name>A0A9X1SU99_9ACTN</name>
<dbReference type="RefSeq" id="WP_231443256.1">
    <property type="nucleotide sequence ID" value="NZ_JAJOMB010000009.1"/>
</dbReference>
<dbReference type="Proteomes" id="UP001138997">
    <property type="component" value="Unassembled WGS sequence"/>
</dbReference>
<evidence type="ECO:0000313" key="2">
    <source>
        <dbReference type="Proteomes" id="UP001138997"/>
    </source>
</evidence>
<sequence length="230" mass="24720">MSLAAYLSSFAPPVDASVLADANDRLRDAEFWPAFLLNTQSSETAVEAFGVDPADVEEYAEALVQDENVWPVITVELAQGHTLLILFRVFPDDAGIDYLIQPKGSDEMIALAQLDGHFCGPGLRWSEVLSAAAQVSTLSRAERLLLLLPALGDDELPADAEDVVAAALGEVGVVQVEDCLTIAQEILEAPDWGAQPWGEWKGLTVCFGSHSLRSTDTPPERLALFSEALA</sequence>
<evidence type="ECO:0000313" key="1">
    <source>
        <dbReference type="EMBL" id="MCD5312732.1"/>
    </source>
</evidence>
<reference evidence="1" key="1">
    <citation type="submission" date="2021-11" db="EMBL/GenBank/DDBJ databases">
        <title>Streptomyces corallinus and Kineosporia corallina sp. nov., two new coral-derived marine actinobacteria.</title>
        <authorList>
            <person name="Buangrab K."/>
            <person name="Sutthacheep M."/>
            <person name="Yeemin T."/>
            <person name="Harunari E."/>
            <person name="Igarashi Y."/>
            <person name="Sripreechasak P."/>
            <person name="Kanchanasin P."/>
            <person name="Tanasupawat S."/>
            <person name="Phongsopitanun W."/>
        </authorList>
    </citation>
    <scope>NUCLEOTIDE SEQUENCE</scope>
    <source>
        <strain evidence="1">JCM 31032</strain>
    </source>
</reference>
<dbReference type="EMBL" id="JAJOMB010000009">
    <property type="protein sequence ID" value="MCD5312732.1"/>
    <property type="molecule type" value="Genomic_DNA"/>
</dbReference>
<gene>
    <name evidence="1" type="ORF">LR394_17645</name>
</gene>
<organism evidence="1 2">
    <name type="scientific">Kineosporia babensis</name>
    <dbReference type="NCBI Taxonomy" id="499548"/>
    <lineage>
        <taxon>Bacteria</taxon>
        <taxon>Bacillati</taxon>
        <taxon>Actinomycetota</taxon>
        <taxon>Actinomycetes</taxon>
        <taxon>Kineosporiales</taxon>
        <taxon>Kineosporiaceae</taxon>
        <taxon>Kineosporia</taxon>
    </lineage>
</organism>
<proteinExistence type="predicted"/>
<dbReference type="AlphaFoldDB" id="A0A9X1SU99"/>
<protein>
    <submittedName>
        <fullName evidence="1">Uncharacterized protein</fullName>
    </submittedName>
</protein>
<keyword evidence="2" id="KW-1185">Reference proteome</keyword>